<evidence type="ECO:0000256" key="4">
    <source>
        <dbReference type="ARBA" id="ARBA00022989"/>
    </source>
</evidence>
<accession>A0A1Y2BTT7</accession>
<feature type="domain" description="Cation/H+ exchanger transmembrane" evidence="8">
    <location>
        <begin position="31"/>
        <end position="133"/>
    </location>
</feature>
<comment type="subcellular location">
    <subcellularLocation>
        <location evidence="1">Membrane</location>
        <topology evidence="1">Multi-pass membrane protein</topology>
    </subcellularLocation>
</comment>
<evidence type="ECO:0000256" key="7">
    <source>
        <dbReference type="SAM" id="Phobius"/>
    </source>
</evidence>
<evidence type="ECO:0000256" key="5">
    <source>
        <dbReference type="ARBA" id="ARBA00023065"/>
    </source>
</evidence>
<keyword evidence="3 7" id="KW-0812">Transmembrane</keyword>
<evidence type="ECO:0000259" key="8">
    <source>
        <dbReference type="Pfam" id="PF00999"/>
    </source>
</evidence>
<feature type="transmembrane region" description="Helical" evidence="7">
    <location>
        <begin position="114"/>
        <end position="135"/>
    </location>
</feature>
<dbReference type="InterPro" id="IPR006153">
    <property type="entry name" value="Cation/H_exchanger_TM"/>
</dbReference>
<keyword evidence="10" id="KW-1185">Reference proteome</keyword>
<dbReference type="Pfam" id="PF00999">
    <property type="entry name" value="Na_H_Exchanger"/>
    <property type="match status" value="2"/>
</dbReference>
<sequence>MGAEGGSILQGENPLAMSPLSLFLMQCCVVIVTARLLSFPLKWINQPTVIAEVLGGLVLGATCLSRLSVFKNNLFPTSSLPFMKIVADLGLVFYLFLVGLELDPTELFKTFKKSVSISVAGIFLPFALGAAISRVTYDNYADPTVSYTSFSCDDFIAWTLLVLVVALINNGGHGDSGSYTIAVYVFLTVIGWTLFLWFGVRPLLSFLVNLAEDREHLNHLLLFIVFTLVLFSSWFTEIIGVQAIFGAFLAGIIMPHEHGFARKLASQIEDLVTVVFLPLYFAYSGLNTQLGLLDDGKSWSFVALVCFVACAGKMLGCTVAARTSGLNWRESSAVGILMNTRGLVQIIVLNVGLQAKVITPKLFAIFVLMAIFTTFLTVPLIAVVYPASYYEREMKIALIEGDVEGGNEKNGSHIRSLIYLPSMGLCSLMHASPSLDSLTVFALHLIKMDSRFTTVMQAAEKSDFIKEDALLNVFCTFTGLHKIPSHPILQVADADDIAPTIINCAKLSSVNLVIIPQLACKRIEGTTVMSPSHGWMGLDLTQQASSVAKNVRKSLASASVVHFIDRGFLSFNATNMMKSPSSIHFPVEPKLSNEQSNNTLKQEKHPEYNLLVIVGSDSELDDLASISFAKHIAESRMGEDLNKFDTTILRLDAAINDPSKKFQIIKDAKDIRLTSDTIQTLTSYMLTLSVLLQNTSWNGIALEHWLQYSCNASIAIVYGRE</sequence>
<dbReference type="AlphaFoldDB" id="A0A1Y2BTT7"/>
<feature type="transmembrane region" description="Helical" evidence="7">
    <location>
        <begin position="155"/>
        <end position="172"/>
    </location>
</feature>
<keyword evidence="4 7" id="KW-1133">Transmembrane helix</keyword>
<evidence type="ECO:0000313" key="10">
    <source>
        <dbReference type="Proteomes" id="UP000193642"/>
    </source>
</evidence>
<evidence type="ECO:0000256" key="1">
    <source>
        <dbReference type="ARBA" id="ARBA00004141"/>
    </source>
</evidence>
<evidence type="ECO:0000256" key="3">
    <source>
        <dbReference type="ARBA" id="ARBA00022692"/>
    </source>
</evidence>
<feature type="transmembrane region" description="Helical" evidence="7">
    <location>
        <begin position="299"/>
        <end position="321"/>
    </location>
</feature>
<feature type="domain" description="Cation/H+ exchanger transmembrane" evidence="8">
    <location>
        <begin position="152"/>
        <end position="378"/>
    </location>
</feature>
<feature type="transmembrane region" description="Helical" evidence="7">
    <location>
        <begin position="82"/>
        <end position="102"/>
    </location>
</feature>
<dbReference type="Gene3D" id="1.20.1530.20">
    <property type="match status" value="2"/>
</dbReference>
<name>A0A1Y2BTT7_9FUNG</name>
<dbReference type="GO" id="GO:0016020">
    <property type="term" value="C:membrane"/>
    <property type="evidence" value="ECO:0007669"/>
    <property type="project" value="UniProtKB-SubCell"/>
</dbReference>
<reference evidence="9 10" key="1">
    <citation type="submission" date="2016-07" db="EMBL/GenBank/DDBJ databases">
        <title>Pervasive Adenine N6-methylation of Active Genes in Fungi.</title>
        <authorList>
            <consortium name="DOE Joint Genome Institute"/>
            <person name="Mondo S.J."/>
            <person name="Dannebaum R.O."/>
            <person name="Kuo R.C."/>
            <person name="Labutti K."/>
            <person name="Haridas S."/>
            <person name="Kuo A."/>
            <person name="Salamov A."/>
            <person name="Ahrendt S.R."/>
            <person name="Lipzen A."/>
            <person name="Sullivan W."/>
            <person name="Andreopoulos W.B."/>
            <person name="Clum A."/>
            <person name="Lindquist E."/>
            <person name="Daum C."/>
            <person name="Ramamoorthy G.K."/>
            <person name="Gryganskyi A."/>
            <person name="Culley D."/>
            <person name="Magnuson J.K."/>
            <person name="James T.Y."/>
            <person name="O'Malley M.A."/>
            <person name="Stajich J.E."/>
            <person name="Spatafora J.W."/>
            <person name="Visel A."/>
            <person name="Grigoriev I.V."/>
        </authorList>
    </citation>
    <scope>NUCLEOTIDE SEQUENCE [LARGE SCALE GENOMIC DNA]</scope>
    <source>
        <strain evidence="9 10">JEL800</strain>
    </source>
</reference>
<gene>
    <name evidence="9" type="ORF">BCR33DRAFT_720886</name>
</gene>
<dbReference type="InterPro" id="IPR038770">
    <property type="entry name" value="Na+/solute_symporter_sf"/>
</dbReference>
<dbReference type="STRING" id="329046.A0A1Y2BTT7"/>
<keyword evidence="6 7" id="KW-0472">Membrane</keyword>
<keyword evidence="5" id="KW-0406">Ion transport</keyword>
<feature type="transmembrane region" description="Helical" evidence="7">
    <location>
        <begin position="271"/>
        <end position="293"/>
    </location>
</feature>
<dbReference type="PANTHER" id="PTHR32468">
    <property type="entry name" value="CATION/H + ANTIPORTER"/>
    <property type="match status" value="1"/>
</dbReference>
<feature type="transmembrane region" description="Helical" evidence="7">
    <location>
        <begin position="20"/>
        <end position="37"/>
    </location>
</feature>
<comment type="caution">
    <text evidence="9">The sequence shown here is derived from an EMBL/GenBank/DDBJ whole genome shotgun (WGS) entry which is preliminary data.</text>
</comment>
<feature type="transmembrane region" description="Helical" evidence="7">
    <location>
        <begin position="179"/>
        <end position="200"/>
    </location>
</feature>
<dbReference type="OrthoDB" id="2687058at2759"/>
<evidence type="ECO:0000313" key="9">
    <source>
        <dbReference type="EMBL" id="ORY38180.1"/>
    </source>
</evidence>
<dbReference type="GO" id="GO:1902600">
    <property type="term" value="P:proton transmembrane transport"/>
    <property type="evidence" value="ECO:0007669"/>
    <property type="project" value="InterPro"/>
</dbReference>
<dbReference type="Proteomes" id="UP000193642">
    <property type="component" value="Unassembled WGS sequence"/>
</dbReference>
<organism evidence="9 10">
    <name type="scientific">Rhizoclosmatium globosum</name>
    <dbReference type="NCBI Taxonomy" id="329046"/>
    <lineage>
        <taxon>Eukaryota</taxon>
        <taxon>Fungi</taxon>
        <taxon>Fungi incertae sedis</taxon>
        <taxon>Chytridiomycota</taxon>
        <taxon>Chytridiomycota incertae sedis</taxon>
        <taxon>Chytridiomycetes</taxon>
        <taxon>Chytridiales</taxon>
        <taxon>Chytriomycetaceae</taxon>
        <taxon>Rhizoclosmatium</taxon>
    </lineage>
</organism>
<protein>
    <recommendedName>
        <fullName evidence="8">Cation/H+ exchanger transmembrane domain-containing protein</fullName>
    </recommendedName>
</protein>
<evidence type="ECO:0000256" key="6">
    <source>
        <dbReference type="ARBA" id="ARBA00023136"/>
    </source>
</evidence>
<feature type="transmembrane region" description="Helical" evidence="7">
    <location>
        <begin position="49"/>
        <end position="70"/>
    </location>
</feature>
<feature type="transmembrane region" description="Helical" evidence="7">
    <location>
        <begin position="363"/>
        <end position="385"/>
    </location>
</feature>
<dbReference type="InterPro" id="IPR050794">
    <property type="entry name" value="CPA2_transporter"/>
</dbReference>
<proteinExistence type="predicted"/>
<dbReference type="PANTHER" id="PTHR32468:SF0">
    <property type="entry name" value="K(+)_H(+) ANTIPORTER 1"/>
    <property type="match status" value="1"/>
</dbReference>
<feature type="transmembrane region" description="Helical" evidence="7">
    <location>
        <begin position="220"/>
        <end position="250"/>
    </location>
</feature>
<dbReference type="EMBL" id="MCGO01000045">
    <property type="protein sequence ID" value="ORY38180.1"/>
    <property type="molecule type" value="Genomic_DNA"/>
</dbReference>
<keyword evidence="2" id="KW-0813">Transport</keyword>
<dbReference type="GO" id="GO:0015297">
    <property type="term" value="F:antiporter activity"/>
    <property type="evidence" value="ECO:0007669"/>
    <property type="project" value="InterPro"/>
</dbReference>
<evidence type="ECO:0000256" key="2">
    <source>
        <dbReference type="ARBA" id="ARBA00022448"/>
    </source>
</evidence>